<evidence type="ECO:0000259" key="9">
    <source>
        <dbReference type="Pfam" id="PF04413"/>
    </source>
</evidence>
<comment type="caution">
    <text evidence="10">The sequence shown here is derived from an EMBL/GenBank/DDBJ whole genome shotgun (WGS) entry which is preliminary data.</text>
</comment>
<dbReference type="UniPathway" id="UPA00958"/>
<evidence type="ECO:0000256" key="1">
    <source>
        <dbReference type="ARBA" id="ARBA00004713"/>
    </source>
</evidence>
<dbReference type="Pfam" id="PF04413">
    <property type="entry name" value="Glycos_transf_N"/>
    <property type="match status" value="1"/>
</dbReference>
<name>A0A6N6VRU0_9BACT</name>
<dbReference type="AlphaFoldDB" id="A0A6N6VRU0"/>
<keyword evidence="8" id="KW-0472">Membrane</keyword>
<comment type="pathway">
    <text evidence="1 8">Bacterial outer membrane biogenesis; LPS core biosynthesis.</text>
</comment>
<dbReference type="GO" id="GO:0009244">
    <property type="term" value="P:lipopolysaccharide core region biosynthetic process"/>
    <property type="evidence" value="ECO:0007669"/>
    <property type="project" value="UniProtKB-UniRule"/>
</dbReference>
<gene>
    <name evidence="10" type="ORF">GCL60_08225</name>
</gene>
<sequence length="501" mass="57335">MFFIYEIFQKIVYFLLIILSKIIVNKKFIRFCELRNSSFFLSEIKNTKEKINNLTKNNIDYPIIYWFHVASAGEMEQAIPVARKLNEKLGAHFFVTYYSPSAEPFLKNFPAKIGCVGLPIDLRKLYNILFDEVKIDKMFFVRYDIWPGLFETCLQRKIELNLISASSEKTKSGLLGFLSKIWNKKYYINFKNIFAVSNEDVTYFSQFMNGSKIYLSGDAKWARANERAQNGSGKKVENDFSLFYSYCIAQKKSLYKKCIVFGSPHSDEHKIAIQCASLKEKILIIYVPHDVNSKICQNILEDFYKLGTKAVLFSDLINSIKNEFTENKNDNLEKILYQKNNDHHNELRLPNNIYNYKNEIKFSPNLMSLSEIIIVDKIGYLAEIYELADAAIIGGGFDGQIHNVLEPAAHGVPVLIGNMFLRAREAAQLINSGGAISFQNSNELFQFLAQWVSLVEKGADSTHPAIQLGQARSKAIELFKSIPDTSEIILQAFLEGKNSKD</sequence>
<reference evidence="10 11" key="1">
    <citation type="submission" date="2019-10" db="EMBL/GenBank/DDBJ databases">
        <title>New species of Slilvanegrellaceae.</title>
        <authorList>
            <person name="Pitt A."/>
            <person name="Hahn M.W."/>
        </authorList>
    </citation>
    <scope>NUCLEOTIDE SEQUENCE [LARGE SCALE GENOMIC DNA]</scope>
    <source>
        <strain evidence="10 11">SP-Ram-0.45-NSY-1</strain>
    </source>
</reference>
<dbReference type="InterPro" id="IPR007507">
    <property type="entry name" value="Glycos_transf_N"/>
</dbReference>
<evidence type="ECO:0000256" key="6">
    <source>
        <dbReference type="ARBA" id="ARBA00049183"/>
    </source>
</evidence>
<dbReference type="RefSeq" id="WP_153420215.1">
    <property type="nucleotide sequence ID" value="NZ_WFLM01000003.1"/>
</dbReference>
<dbReference type="OrthoDB" id="9789797at2"/>
<feature type="active site" description="Proton acceptor" evidence="7">
    <location>
        <position position="74"/>
    </location>
</feature>
<evidence type="ECO:0000256" key="5">
    <source>
        <dbReference type="ARBA" id="ARBA00031445"/>
    </source>
</evidence>
<protein>
    <recommendedName>
        <fullName evidence="3 8">3-deoxy-D-manno-octulosonic acid transferase</fullName>
        <shortName evidence="8">Kdo transferase</shortName>
        <ecNumber evidence="2 8">2.4.99.12</ecNumber>
    </recommendedName>
    <alternativeName>
        <fullName evidence="5 8">Lipid IV(A) 3-deoxy-D-manno-octulosonic acid transferase</fullName>
    </alternativeName>
</protein>
<dbReference type="GO" id="GO:0043842">
    <property type="term" value="F:Kdo transferase activity"/>
    <property type="evidence" value="ECO:0007669"/>
    <property type="project" value="UniProtKB-EC"/>
</dbReference>
<organism evidence="10 11">
    <name type="scientific">Silvanigrella paludirubra</name>
    <dbReference type="NCBI Taxonomy" id="2499159"/>
    <lineage>
        <taxon>Bacteria</taxon>
        <taxon>Pseudomonadati</taxon>
        <taxon>Bdellovibrionota</taxon>
        <taxon>Oligoflexia</taxon>
        <taxon>Silvanigrellales</taxon>
        <taxon>Silvanigrellaceae</taxon>
        <taxon>Silvanigrella</taxon>
    </lineage>
</organism>
<dbReference type="Gene3D" id="3.40.50.2000">
    <property type="entry name" value="Glycogen Phosphorylase B"/>
    <property type="match status" value="1"/>
</dbReference>
<feature type="domain" description="3-deoxy-D-manno-octulosonic-acid transferase N-terminal" evidence="9">
    <location>
        <begin position="63"/>
        <end position="222"/>
    </location>
</feature>
<keyword evidence="4 8" id="KW-0808">Transferase</keyword>
<comment type="function">
    <text evidence="8">Involved in lipopolysaccharide (LPS) biosynthesis. Catalyzes the transfer of 3-deoxy-D-manno-octulosonate (Kdo) residue(s) from CMP-Kdo to lipid IV(A), the tetraacyldisaccharide-1,4'-bisphosphate precursor of lipid A.</text>
</comment>
<evidence type="ECO:0000313" key="10">
    <source>
        <dbReference type="EMBL" id="KAB8038837.1"/>
    </source>
</evidence>
<dbReference type="Proteomes" id="UP000437748">
    <property type="component" value="Unassembled WGS sequence"/>
</dbReference>
<evidence type="ECO:0000256" key="4">
    <source>
        <dbReference type="ARBA" id="ARBA00022679"/>
    </source>
</evidence>
<proteinExistence type="inferred from homology"/>
<evidence type="ECO:0000313" key="11">
    <source>
        <dbReference type="Proteomes" id="UP000437748"/>
    </source>
</evidence>
<evidence type="ECO:0000256" key="7">
    <source>
        <dbReference type="PIRSR" id="PIRSR639901-1"/>
    </source>
</evidence>
<dbReference type="Gene3D" id="3.40.50.11720">
    <property type="entry name" value="3-Deoxy-D-manno-octulosonic-acid transferase, N-terminal domain"/>
    <property type="match status" value="1"/>
</dbReference>
<dbReference type="EC" id="2.4.99.12" evidence="2 8"/>
<keyword evidence="11" id="KW-1185">Reference proteome</keyword>
<dbReference type="InterPro" id="IPR038107">
    <property type="entry name" value="Glycos_transf_N_sf"/>
</dbReference>
<comment type="similarity">
    <text evidence="8">Belongs to the glycosyltransferase group 1 family.</text>
</comment>
<dbReference type="PANTHER" id="PTHR42755">
    <property type="entry name" value="3-DEOXY-MANNO-OCTULOSONATE CYTIDYLYLTRANSFERASE"/>
    <property type="match status" value="1"/>
</dbReference>
<evidence type="ECO:0000256" key="8">
    <source>
        <dbReference type="RuleBase" id="RU365103"/>
    </source>
</evidence>
<dbReference type="EMBL" id="WFLM01000003">
    <property type="protein sequence ID" value="KAB8038837.1"/>
    <property type="molecule type" value="Genomic_DNA"/>
</dbReference>
<comment type="subcellular location">
    <subcellularLocation>
        <location evidence="8">Cell membrane</location>
    </subcellularLocation>
</comment>
<evidence type="ECO:0000256" key="3">
    <source>
        <dbReference type="ARBA" id="ARBA00019077"/>
    </source>
</evidence>
<keyword evidence="8" id="KW-1003">Cell membrane</keyword>
<dbReference type="PANTHER" id="PTHR42755:SF1">
    <property type="entry name" value="3-DEOXY-D-MANNO-OCTULOSONIC ACID TRANSFERASE, MITOCHONDRIAL-RELATED"/>
    <property type="match status" value="1"/>
</dbReference>
<dbReference type="InterPro" id="IPR039901">
    <property type="entry name" value="Kdotransferase"/>
</dbReference>
<accession>A0A6N6VRU0</accession>
<comment type="catalytic activity">
    <reaction evidence="6 8">
        <text>lipid IVA (E. coli) + CMP-3-deoxy-beta-D-manno-octulosonate = alpha-Kdo-(2-&gt;6)-lipid IVA (E. coli) + CMP + H(+)</text>
        <dbReference type="Rhea" id="RHEA:28066"/>
        <dbReference type="ChEBI" id="CHEBI:15378"/>
        <dbReference type="ChEBI" id="CHEBI:58603"/>
        <dbReference type="ChEBI" id="CHEBI:60364"/>
        <dbReference type="ChEBI" id="CHEBI:60377"/>
        <dbReference type="ChEBI" id="CHEBI:85987"/>
        <dbReference type="EC" id="2.4.99.12"/>
    </reaction>
</comment>
<dbReference type="GO" id="GO:0005886">
    <property type="term" value="C:plasma membrane"/>
    <property type="evidence" value="ECO:0007669"/>
    <property type="project" value="UniProtKB-SubCell"/>
</dbReference>
<dbReference type="GO" id="GO:0009245">
    <property type="term" value="P:lipid A biosynthetic process"/>
    <property type="evidence" value="ECO:0007669"/>
    <property type="project" value="TreeGrafter"/>
</dbReference>
<keyword evidence="8" id="KW-0448">Lipopolysaccharide biosynthesis</keyword>
<evidence type="ECO:0000256" key="2">
    <source>
        <dbReference type="ARBA" id="ARBA00012621"/>
    </source>
</evidence>